<accession>A0A2T0R8A7</accession>
<protein>
    <recommendedName>
        <fullName evidence="3">Luciferase-like monooxygenase</fullName>
    </recommendedName>
</protein>
<evidence type="ECO:0008006" key="3">
    <source>
        <dbReference type="Google" id="ProtNLM"/>
    </source>
</evidence>
<reference evidence="1 2" key="1">
    <citation type="submission" date="2018-03" db="EMBL/GenBank/DDBJ databases">
        <title>Genomic Encyclopedia of Archaeal and Bacterial Type Strains, Phase II (KMG-II): from individual species to whole genera.</title>
        <authorList>
            <person name="Goeker M."/>
        </authorList>
    </citation>
    <scope>NUCLEOTIDE SEQUENCE [LARGE SCALE GENOMIC DNA]</scope>
    <source>
        <strain evidence="1 2">DSM 19711</strain>
    </source>
</reference>
<dbReference type="EMBL" id="PVZF01000002">
    <property type="protein sequence ID" value="PRY17385.1"/>
    <property type="molecule type" value="Genomic_DNA"/>
</dbReference>
<evidence type="ECO:0000313" key="1">
    <source>
        <dbReference type="EMBL" id="PRY17385.1"/>
    </source>
</evidence>
<dbReference type="Proteomes" id="UP000238083">
    <property type="component" value="Unassembled WGS sequence"/>
</dbReference>
<comment type="caution">
    <text evidence="1">The sequence shown here is derived from an EMBL/GenBank/DDBJ whole genome shotgun (WGS) entry which is preliminary data.</text>
</comment>
<evidence type="ECO:0000313" key="2">
    <source>
        <dbReference type="Proteomes" id="UP000238083"/>
    </source>
</evidence>
<dbReference type="AlphaFoldDB" id="A0A2T0R8A7"/>
<name>A0A2T0R8A7_9ACTN</name>
<proteinExistence type="predicted"/>
<gene>
    <name evidence="1" type="ORF">CLV37_102348</name>
</gene>
<keyword evidence="2" id="KW-1185">Reference proteome</keyword>
<sequence>MIALDAQWMPVPEAPGLLGRWRRSCERAGRQVPLTIGAAPADAAVLAGFRDAGVHRCVVWLDHDADGPDPEEALDRLVRVRDRL</sequence>
<organism evidence="1 2">
    <name type="scientific">Kineococcus rhizosphaerae</name>
    <dbReference type="NCBI Taxonomy" id="559628"/>
    <lineage>
        <taxon>Bacteria</taxon>
        <taxon>Bacillati</taxon>
        <taxon>Actinomycetota</taxon>
        <taxon>Actinomycetes</taxon>
        <taxon>Kineosporiales</taxon>
        <taxon>Kineosporiaceae</taxon>
        <taxon>Kineococcus</taxon>
    </lineage>
</organism>